<dbReference type="AlphaFoldDB" id="A0A164N2U1"/>
<reference evidence="2 3" key="1">
    <citation type="submission" date="2016-03" db="EMBL/GenBank/DDBJ databases">
        <title>EvidentialGene: Evidence-directed Construction of Genes on Genomes.</title>
        <authorList>
            <person name="Gilbert D.G."/>
            <person name="Choi J.-H."/>
            <person name="Mockaitis K."/>
            <person name="Colbourne J."/>
            <person name="Pfrender M."/>
        </authorList>
    </citation>
    <scope>NUCLEOTIDE SEQUENCE [LARGE SCALE GENOMIC DNA]</scope>
    <source>
        <strain evidence="2 3">Xinb3</strain>
        <tissue evidence="2">Complete organism</tissue>
    </source>
</reference>
<keyword evidence="3" id="KW-1185">Reference proteome</keyword>
<feature type="region of interest" description="Disordered" evidence="1">
    <location>
        <begin position="99"/>
        <end position="132"/>
    </location>
</feature>
<proteinExistence type="predicted"/>
<comment type="caution">
    <text evidence="2">The sequence shown here is derived from an EMBL/GenBank/DDBJ whole genome shotgun (WGS) entry which is preliminary data.</text>
</comment>
<evidence type="ECO:0000313" key="2">
    <source>
        <dbReference type="EMBL" id="KZS05598.1"/>
    </source>
</evidence>
<accession>A0A164N2U1</accession>
<gene>
    <name evidence="2" type="ORF">APZ42_031194</name>
</gene>
<name>A0A164N2U1_9CRUS</name>
<organism evidence="2 3">
    <name type="scientific">Daphnia magna</name>
    <dbReference type="NCBI Taxonomy" id="35525"/>
    <lineage>
        <taxon>Eukaryota</taxon>
        <taxon>Metazoa</taxon>
        <taxon>Ecdysozoa</taxon>
        <taxon>Arthropoda</taxon>
        <taxon>Crustacea</taxon>
        <taxon>Branchiopoda</taxon>
        <taxon>Diplostraca</taxon>
        <taxon>Cladocera</taxon>
        <taxon>Anomopoda</taxon>
        <taxon>Daphniidae</taxon>
        <taxon>Daphnia</taxon>
    </lineage>
</organism>
<feature type="compositionally biased region" description="Basic and acidic residues" evidence="1">
    <location>
        <begin position="120"/>
        <end position="132"/>
    </location>
</feature>
<dbReference type="EMBL" id="LRGB01002894">
    <property type="protein sequence ID" value="KZS05598.1"/>
    <property type="molecule type" value="Genomic_DNA"/>
</dbReference>
<sequence length="193" mass="21906">MVLKAALVKRCRRRADFCDAVPWRFAVSAIRLHIAVVTLSQSRYAHELQCRTTVSAIEANLTSCLREKWNEKRKNAGVELNVLDLDDWVTVNSVAPQIRRPKKETKTAGKTEKTVNQPEAPREASVRPEDFGVRGLHVEDQPRAPRATFYTASLLRMLSALIRGRESEAPRLPSPAQMLYLQFDRPSPNLMRS</sequence>
<protein>
    <submittedName>
        <fullName evidence="2">Uncharacterized protein</fullName>
    </submittedName>
</protein>
<dbReference type="Proteomes" id="UP000076858">
    <property type="component" value="Unassembled WGS sequence"/>
</dbReference>
<feature type="compositionally biased region" description="Basic and acidic residues" evidence="1">
    <location>
        <begin position="104"/>
        <end position="113"/>
    </location>
</feature>
<evidence type="ECO:0000256" key="1">
    <source>
        <dbReference type="SAM" id="MobiDB-lite"/>
    </source>
</evidence>
<evidence type="ECO:0000313" key="3">
    <source>
        <dbReference type="Proteomes" id="UP000076858"/>
    </source>
</evidence>